<feature type="binding site" evidence="3">
    <location>
        <position position="959"/>
    </location>
    <ligand>
        <name>L-glutamate</name>
        <dbReference type="ChEBI" id="CHEBI:29985"/>
    </ligand>
</feature>
<dbReference type="VEuPathDB" id="VectorBase:GPPI014282"/>
<evidence type="ECO:0000313" key="5">
    <source>
        <dbReference type="EnsemblMetazoa" id="GPPI014282-PA"/>
    </source>
</evidence>
<keyword evidence="6" id="KW-1185">Reference proteome</keyword>
<dbReference type="SUPFAM" id="SSF56235">
    <property type="entry name" value="N-terminal nucleophile aminohydrolases (Ntn hydrolases)"/>
    <property type="match status" value="3"/>
</dbReference>
<dbReference type="PANTHER" id="PTHR11686:SF72">
    <property type="entry name" value="GAMMA-GLUTAMYL TRANSPEPTIDASE, ISOFORM A"/>
    <property type="match status" value="1"/>
</dbReference>
<dbReference type="Gene3D" id="1.10.246.130">
    <property type="match status" value="3"/>
</dbReference>
<dbReference type="FunFam" id="1.10.246.130:FF:000001">
    <property type="entry name" value="Gamma-glutamyltransferase 5 isoform 1"/>
    <property type="match status" value="2"/>
</dbReference>
<sequence>RSLQFSTLGDTFDALGGHKQKPGYLGIGAIASNGECCAEIGGKILRNGGSAVDAAIATLLCEGVMLPHSLGIGGGFVANLYTKETGKIEILIARETAPAAAHQDMFMAKEITGAIAAATPGEIYGYWCLHQKYGKLPWKTLFEPGIELCFKGHRVTKYLANILEFYRERVLKEATMAEIFINPYTNDLYKENEIMYRPQLGETLKILAEEGPGAMYDGGRIGKMLVEDIQEMGGIITEEDLKNYKVRWEEPIVMPFAKDYRLFTAPLPTSGVVLAFILKVLEPLHTTDEPVFCQRMIEAFKHGYGFRTNLGDTRYEPHVTEEFEKFISPEFADDIRTLIRDDTTCTNMGYYNANFTHVEDHGTANLSVIAPNGDAIAITSTVNSHLGAKVRSRQTGIILNDEMDDFSTPGFVNTYGIPASPANYIKPGKIPMSSTCPSIVLDNFGHIQLMTILRYFILNEPIEAAINSGRVHHQLSPMYIDIETTVPEYTIDYLLNVGHELNYLSPDKPFSALTAIGFKTGKPHPNQLRFSLNIERIVLNKKLIIGVVMSAVLILILIPSLIFGLKIRDKNDGRNFGAIVSNGYGCADIGREALYDGGTAIDAAIATLLCEGVVVAHSMGIGGGFVATIYKRLDAKVETIIARESAPAAAHKDMFVGETSVTGARAVAVPGEILGYWELHKRYGRLPWKSLFQPTIKLCKEGHFVSKYLAAALKKEEKRIRAEPSMAEVFVKPDKSLYKEGDFLKRPTLAMTLERIADNGADEIYGGGETGKMLVKDIQNMGGIITEEDLKNYKVEWQNEHVEAKITGGYKLYTTPLPSSGAVLAFILNVINGLYTDNQDIYWHRVIETYKHAYGQRTNLGDLDNEPDDPKMIKDTFENLISANFAQKIRNLIRDNETFSDMLYYGANFTNENDSGTANMAVLAPNGDAITVTSTINNYFGAKVRSSSTGIILNDEMDDFSTPGVVNSFGVPASPANYIHPGKRPLSSMCPSIILDGEGNVRLLVGAAGGTKITTAVAQTIIKYLILNESLHQAVNDGRLHHQLAPMKVTIESKVPDKIVKYLKSVGHEIETSPEGTGFAALTAIGMRSGIPEPYYDSRRVGSTAVLKKKRSILAMALGLKLKQRSLAGAIVSNGLGCADIGHEMLSDGGTAVDAAIATLLCEGVIVSHGMGIGGGFPATVYTKLHKRIETAIARESAPAAAHKNRFIGISSIVGTRAVAVPGEMLGYWELHQRYGLSKFLAAALKSKEKEIRNEPSLTEPFVKSDNSLCKEGDFLRRPTLAMTLERIANNGADEIYGGGKTDKLLIKNMQNMDGIKTERDLMNYKVQFAKNYVEADIIGGYKLYTTPLPSSGAVLVCILNVMSGLYTDNQDIYWHRVVETYKHAYGQRSNLGDLNIETDNAKMIKKHF</sequence>
<dbReference type="InterPro" id="IPR029055">
    <property type="entry name" value="Ntn_hydrolases_N"/>
</dbReference>
<feature type="binding site" evidence="3">
    <location>
        <position position="643"/>
    </location>
    <ligand>
        <name>L-glutamate</name>
        <dbReference type="ChEBI" id="CHEBI:29985"/>
    </ligand>
</feature>
<evidence type="ECO:0000256" key="2">
    <source>
        <dbReference type="PIRSR" id="PIRSR600101-1"/>
    </source>
</evidence>
<dbReference type="EMBL" id="JXJN01006483">
    <property type="status" value="NOT_ANNOTATED_CDS"/>
    <property type="molecule type" value="Genomic_DNA"/>
</dbReference>
<feature type="active site" description="Nucleophile" evidence="2">
    <location>
        <position position="917"/>
    </location>
</feature>
<keyword evidence="4" id="KW-0812">Transmembrane</keyword>
<dbReference type="GO" id="GO:0006751">
    <property type="term" value="P:glutathione catabolic process"/>
    <property type="evidence" value="ECO:0007669"/>
    <property type="project" value="InterPro"/>
</dbReference>
<dbReference type="Pfam" id="PF01019">
    <property type="entry name" value="G_glu_transpept"/>
    <property type="match status" value="4"/>
</dbReference>
<reference evidence="6" key="1">
    <citation type="submission" date="2015-01" db="EMBL/GenBank/DDBJ databases">
        <authorList>
            <person name="Aksoy S."/>
            <person name="Warren W."/>
            <person name="Wilson R.K."/>
        </authorList>
    </citation>
    <scope>NUCLEOTIDE SEQUENCE [LARGE SCALE GENOMIC DNA]</scope>
    <source>
        <strain evidence="6">IAEA</strain>
    </source>
</reference>
<feature type="binding site" evidence="3">
    <location>
        <begin position="987"/>
        <end position="988"/>
    </location>
    <ligand>
        <name>L-glutamate</name>
        <dbReference type="ChEBI" id="CHEBI:29985"/>
    </ligand>
</feature>
<dbReference type="EnsemblMetazoa" id="GPPI014282-RA">
    <property type="protein sequence ID" value="GPPI014282-PA"/>
    <property type="gene ID" value="GPPI014282"/>
</dbReference>
<name>A0A1B0AZX3_9MUSC</name>
<organism evidence="5 6">
    <name type="scientific">Glossina palpalis gambiensis</name>
    <dbReference type="NCBI Taxonomy" id="67801"/>
    <lineage>
        <taxon>Eukaryota</taxon>
        <taxon>Metazoa</taxon>
        <taxon>Ecdysozoa</taxon>
        <taxon>Arthropoda</taxon>
        <taxon>Hexapoda</taxon>
        <taxon>Insecta</taxon>
        <taxon>Pterygota</taxon>
        <taxon>Neoptera</taxon>
        <taxon>Endopterygota</taxon>
        <taxon>Diptera</taxon>
        <taxon>Brachycera</taxon>
        <taxon>Muscomorpha</taxon>
        <taxon>Hippoboscoidea</taxon>
        <taxon>Glossinidae</taxon>
        <taxon>Glossina</taxon>
    </lineage>
</organism>
<dbReference type="GO" id="GO:0005886">
    <property type="term" value="C:plasma membrane"/>
    <property type="evidence" value="ECO:0007669"/>
    <property type="project" value="TreeGrafter"/>
</dbReference>
<evidence type="ECO:0000256" key="4">
    <source>
        <dbReference type="SAM" id="Phobius"/>
    </source>
</evidence>
<dbReference type="FunFam" id="3.60.20.40:FF:000001">
    <property type="entry name" value="Gamma-glutamyltranspeptidase 1"/>
    <property type="match status" value="1"/>
</dbReference>
<reference evidence="5" key="2">
    <citation type="submission" date="2020-05" db="UniProtKB">
        <authorList>
            <consortium name="EnsemblMetazoa"/>
        </authorList>
    </citation>
    <scope>IDENTIFICATION</scope>
    <source>
        <strain evidence="5">IAEA</strain>
    </source>
</reference>
<dbReference type="STRING" id="67801.A0A1B0AZX3"/>
<evidence type="ECO:0000256" key="3">
    <source>
        <dbReference type="PIRSR" id="PIRSR600101-2"/>
    </source>
</evidence>
<evidence type="ECO:0000313" key="6">
    <source>
        <dbReference type="Proteomes" id="UP000092460"/>
    </source>
</evidence>
<dbReference type="InterPro" id="IPR000101">
    <property type="entry name" value="GGT_peptidase"/>
</dbReference>
<evidence type="ECO:0000256" key="1">
    <source>
        <dbReference type="ARBA" id="ARBA00084097"/>
    </source>
</evidence>
<feature type="transmembrane region" description="Helical" evidence="4">
    <location>
        <begin position="543"/>
        <end position="565"/>
    </location>
</feature>
<dbReference type="Proteomes" id="UP000092460">
    <property type="component" value="Unassembled WGS sequence"/>
</dbReference>
<keyword evidence="4" id="KW-1133">Transmembrane helix</keyword>
<feature type="binding site" evidence="3">
    <location>
        <begin position="935"/>
        <end position="937"/>
    </location>
    <ligand>
        <name>L-glutamate</name>
        <dbReference type="ChEBI" id="CHEBI:29985"/>
    </ligand>
</feature>
<keyword evidence="1" id="KW-1199">Hemostasis impairing toxin</keyword>
<keyword evidence="1" id="KW-0800">Toxin</keyword>
<proteinExistence type="predicted"/>
<accession>A0A1B0AZX3</accession>
<protein>
    <recommendedName>
        <fullName evidence="7">Gamma-glutamyltranspeptidase 1</fullName>
    </recommendedName>
</protein>
<dbReference type="GO" id="GO:0036374">
    <property type="term" value="F:glutathione hydrolase activity"/>
    <property type="evidence" value="ECO:0007669"/>
    <property type="project" value="InterPro"/>
</dbReference>
<dbReference type="InterPro" id="IPR043138">
    <property type="entry name" value="GGT_lsub"/>
</dbReference>
<keyword evidence="1" id="KW-1202">Platelet aggregation activating toxin</keyword>
<evidence type="ECO:0008006" key="7">
    <source>
        <dbReference type="Google" id="ProtNLM"/>
    </source>
</evidence>
<dbReference type="PRINTS" id="PR01210">
    <property type="entry name" value="GGTRANSPTASE"/>
</dbReference>
<keyword evidence="4" id="KW-0472">Membrane</keyword>
<dbReference type="PANTHER" id="PTHR11686">
    <property type="entry name" value="GAMMA GLUTAMYL TRANSPEPTIDASE"/>
    <property type="match status" value="1"/>
</dbReference>
<dbReference type="Gene3D" id="3.60.20.40">
    <property type="match status" value="2"/>
</dbReference>
<feature type="binding site" evidence="3">
    <location>
        <position position="1010"/>
    </location>
    <ligand>
        <name>L-glutamate</name>
        <dbReference type="ChEBI" id="CHEBI:29985"/>
    </ligand>
</feature>
<dbReference type="InterPro" id="IPR043137">
    <property type="entry name" value="GGT_ssub_C"/>
</dbReference>